<evidence type="ECO:0000256" key="1">
    <source>
        <dbReference type="SAM" id="Phobius"/>
    </source>
</evidence>
<organism evidence="2 3">
    <name type="scientific">Streptosporangium longisporum</name>
    <dbReference type="NCBI Taxonomy" id="46187"/>
    <lineage>
        <taxon>Bacteria</taxon>
        <taxon>Bacillati</taxon>
        <taxon>Actinomycetota</taxon>
        <taxon>Actinomycetes</taxon>
        <taxon>Streptosporangiales</taxon>
        <taxon>Streptosporangiaceae</taxon>
        <taxon>Streptosporangium</taxon>
    </lineage>
</organism>
<evidence type="ECO:0000313" key="2">
    <source>
        <dbReference type="EMBL" id="GAA3008702.1"/>
    </source>
</evidence>
<feature type="transmembrane region" description="Helical" evidence="1">
    <location>
        <begin position="191"/>
        <end position="209"/>
    </location>
</feature>
<keyword evidence="3" id="KW-1185">Reference proteome</keyword>
<feature type="transmembrane region" description="Helical" evidence="1">
    <location>
        <begin position="77"/>
        <end position="95"/>
    </location>
</feature>
<comment type="caution">
    <text evidence="2">The sequence shown here is derived from an EMBL/GenBank/DDBJ whole genome shotgun (WGS) entry which is preliminary data.</text>
</comment>
<protein>
    <submittedName>
        <fullName evidence="2">ABC transporter permease</fullName>
    </submittedName>
</protein>
<gene>
    <name evidence="2" type="ORF">GCM10017559_33830</name>
</gene>
<dbReference type="Proteomes" id="UP001499930">
    <property type="component" value="Unassembled WGS sequence"/>
</dbReference>
<feature type="transmembrane region" description="Helical" evidence="1">
    <location>
        <begin position="16"/>
        <end position="34"/>
    </location>
</feature>
<feature type="transmembrane region" description="Helical" evidence="1">
    <location>
        <begin position="126"/>
        <end position="155"/>
    </location>
</feature>
<feature type="transmembrane region" description="Helical" evidence="1">
    <location>
        <begin position="239"/>
        <end position="260"/>
    </location>
</feature>
<accession>A0ABN3XYK8</accession>
<name>A0ABN3XYK8_9ACTN</name>
<keyword evidence="1" id="KW-0812">Transmembrane</keyword>
<proteinExistence type="predicted"/>
<dbReference type="Pfam" id="PF12679">
    <property type="entry name" value="ABC2_membrane_2"/>
    <property type="match status" value="1"/>
</dbReference>
<keyword evidence="1" id="KW-0472">Membrane</keyword>
<dbReference type="EMBL" id="BAAAWD010000007">
    <property type="protein sequence ID" value="GAA3008702.1"/>
    <property type="molecule type" value="Genomic_DNA"/>
</dbReference>
<dbReference type="PANTHER" id="PTHR37305">
    <property type="entry name" value="INTEGRAL MEMBRANE PROTEIN-RELATED"/>
    <property type="match status" value="1"/>
</dbReference>
<reference evidence="2 3" key="1">
    <citation type="journal article" date="2019" name="Int. J. Syst. Evol. Microbiol.">
        <title>The Global Catalogue of Microorganisms (GCM) 10K type strain sequencing project: providing services to taxonomists for standard genome sequencing and annotation.</title>
        <authorList>
            <consortium name="The Broad Institute Genomics Platform"/>
            <consortium name="The Broad Institute Genome Sequencing Center for Infectious Disease"/>
            <person name="Wu L."/>
            <person name="Ma J."/>
        </authorList>
    </citation>
    <scope>NUCLEOTIDE SEQUENCE [LARGE SCALE GENOMIC DNA]</scope>
    <source>
        <strain evidence="2 3">JCM 3106</strain>
    </source>
</reference>
<feature type="transmembrane region" description="Helical" evidence="1">
    <location>
        <begin position="161"/>
        <end position="184"/>
    </location>
</feature>
<keyword evidence="1" id="KW-1133">Transmembrane helix</keyword>
<dbReference type="RefSeq" id="WP_344895500.1">
    <property type="nucleotide sequence ID" value="NZ_BAAAWD010000007.1"/>
</dbReference>
<evidence type="ECO:0000313" key="3">
    <source>
        <dbReference type="Proteomes" id="UP001499930"/>
    </source>
</evidence>
<dbReference type="PANTHER" id="PTHR37305:SF1">
    <property type="entry name" value="MEMBRANE PROTEIN"/>
    <property type="match status" value="1"/>
</dbReference>
<sequence length="267" mass="28237">MPALTSKSLRDNRRALIGWTAGIGAFFTLYLSFYPNVADNPGLYGDVALTKFPGAMRDLMGGLEGGFTSGSGYLQALVYQLFGPLLFIMCAAVLGNRAIARPEESGTLELTLTLPVTRRRLLLERFAALALSLLGVAAVTLVIVLVLSAAVGLGVPADRILAGHTGVLLLALFFGTLCLTVGAATRRPGTALAVVGTVAVAGYVVETMGKGVDAISWLRWVSPFHYYLDGRPIQLGFPVWEYLVLAGAIAVLVLVAIPAFDRRDVGV</sequence>